<sequence>MATNKFPFSVVLLAGIGLILAIFCICYARALQRARHQQRRHPGDRRRPPRPLSAHVRRSKPAEAPPRKHDVDGPDAAEQVHAPGQRSHRRRRRRSVLAATQHRELGYQREPRDQSDSGDEILGPSVIRRRRLLWTFEDRRRPSLVLRYAGRGASSDSRHRAGAMALARPSSRTSARGRSIEDPPSIADSIAHALPGIVGRMSAGHEFAPANTRWAVWTFRALSDALTACAVS</sequence>
<feature type="transmembrane region" description="Helical" evidence="2">
    <location>
        <begin position="6"/>
        <end position="30"/>
    </location>
</feature>
<evidence type="ECO:0000256" key="2">
    <source>
        <dbReference type="SAM" id="Phobius"/>
    </source>
</evidence>
<keyword evidence="4" id="KW-1185">Reference proteome</keyword>
<evidence type="ECO:0000313" key="4">
    <source>
        <dbReference type="Proteomes" id="UP001150924"/>
    </source>
</evidence>
<feature type="region of interest" description="Disordered" evidence="1">
    <location>
        <begin position="154"/>
        <end position="184"/>
    </location>
</feature>
<evidence type="ECO:0000313" key="3">
    <source>
        <dbReference type="EMBL" id="MCY1007739.1"/>
    </source>
</evidence>
<keyword evidence="2" id="KW-0472">Membrane</keyword>
<name>A0A9X3IYM4_9BACT</name>
<dbReference type="AlphaFoldDB" id="A0A9X3IYM4"/>
<keyword evidence="2" id="KW-0812">Transmembrane</keyword>
<dbReference type="EMBL" id="JAPNKE010000002">
    <property type="protein sequence ID" value="MCY1007739.1"/>
    <property type="molecule type" value="Genomic_DNA"/>
</dbReference>
<feature type="compositionally biased region" description="Basic residues" evidence="1">
    <location>
        <begin position="36"/>
        <end position="59"/>
    </location>
</feature>
<protein>
    <submittedName>
        <fullName evidence="3">Uncharacterized protein</fullName>
    </submittedName>
</protein>
<comment type="caution">
    <text evidence="3">The sequence shown here is derived from an EMBL/GenBank/DDBJ whole genome shotgun (WGS) entry which is preliminary data.</text>
</comment>
<dbReference type="RefSeq" id="WP_267770379.1">
    <property type="nucleotide sequence ID" value="NZ_JAPNKE010000002.1"/>
</dbReference>
<gene>
    <name evidence="3" type="ORF">OV079_19715</name>
</gene>
<keyword evidence="2" id="KW-1133">Transmembrane helix</keyword>
<evidence type="ECO:0000256" key="1">
    <source>
        <dbReference type="SAM" id="MobiDB-lite"/>
    </source>
</evidence>
<organism evidence="3 4">
    <name type="scientific">Nannocystis pusilla</name>
    <dbReference type="NCBI Taxonomy" id="889268"/>
    <lineage>
        <taxon>Bacteria</taxon>
        <taxon>Pseudomonadati</taxon>
        <taxon>Myxococcota</taxon>
        <taxon>Polyangia</taxon>
        <taxon>Nannocystales</taxon>
        <taxon>Nannocystaceae</taxon>
        <taxon>Nannocystis</taxon>
    </lineage>
</organism>
<feature type="region of interest" description="Disordered" evidence="1">
    <location>
        <begin position="36"/>
        <end position="121"/>
    </location>
</feature>
<feature type="compositionally biased region" description="Basic and acidic residues" evidence="1">
    <location>
        <begin position="101"/>
        <end position="115"/>
    </location>
</feature>
<dbReference type="Proteomes" id="UP001150924">
    <property type="component" value="Unassembled WGS sequence"/>
</dbReference>
<reference evidence="3" key="1">
    <citation type="submission" date="2022-11" db="EMBL/GenBank/DDBJ databases">
        <title>Minimal conservation of predation-associated metabolite biosynthetic gene clusters underscores biosynthetic potential of Myxococcota including descriptions for ten novel species: Archangium lansinium sp. nov., Myxococcus landrumus sp. nov., Nannocystis bai.</title>
        <authorList>
            <person name="Ahearne A."/>
            <person name="Stevens C."/>
            <person name="Phillips K."/>
        </authorList>
    </citation>
    <scope>NUCLEOTIDE SEQUENCE</scope>
    <source>
        <strain evidence="3">Na p29</strain>
    </source>
</reference>
<accession>A0A9X3IYM4</accession>
<feature type="compositionally biased region" description="Basic residues" evidence="1">
    <location>
        <begin position="86"/>
        <end position="95"/>
    </location>
</feature>
<proteinExistence type="predicted"/>